<dbReference type="InterPro" id="IPR011057">
    <property type="entry name" value="Mss4-like_sf"/>
</dbReference>
<dbReference type="Proteomes" id="UP000651050">
    <property type="component" value="Unassembled WGS sequence"/>
</dbReference>
<dbReference type="Gene3D" id="3.90.1590.10">
    <property type="entry name" value="glutathione-dependent formaldehyde- activating enzyme (gfa)"/>
    <property type="match status" value="1"/>
</dbReference>
<dbReference type="AlphaFoldDB" id="A0A931MI91"/>
<feature type="domain" description="CENP-V/GFA" evidence="5">
    <location>
        <begin position="4"/>
        <end position="122"/>
    </location>
</feature>
<organism evidence="6 7">
    <name type="scientific">Caenimonas aquaedulcis</name>
    <dbReference type="NCBI Taxonomy" id="2793270"/>
    <lineage>
        <taxon>Bacteria</taxon>
        <taxon>Pseudomonadati</taxon>
        <taxon>Pseudomonadota</taxon>
        <taxon>Betaproteobacteria</taxon>
        <taxon>Burkholderiales</taxon>
        <taxon>Comamonadaceae</taxon>
        <taxon>Caenimonas</taxon>
    </lineage>
</organism>
<sequence>MSTIAGGCRCGAVRYTLALDALPTTYACHCLDCQTWTGSAFSQQTFLPEDSLAVTGPVSVYELTTPSGRVSRQRVCGICHTRIFNTNSARPGVVVVRAGTLDRSDHLEVVAHIWVKRKQPWLDLPRDVPAWPEGAPVEQLSQALARGRTDA</sequence>
<name>A0A931MI91_9BURK</name>
<keyword evidence="2" id="KW-0479">Metal-binding</keyword>
<dbReference type="InterPro" id="IPR006913">
    <property type="entry name" value="CENP-V/GFA"/>
</dbReference>
<dbReference type="GO" id="GO:0016846">
    <property type="term" value="F:carbon-sulfur lyase activity"/>
    <property type="evidence" value="ECO:0007669"/>
    <property type="project" value="InterPro"/>
</dbReference>
<dbReference type="GO" id="GO:0046872">
    <property type="term" value="F:metal ion binding"/>
    <property type="evidence" value="ECO:0007669"/>
    <property type="project" value="UniProtKB-KW"/>
</dbReference>
<dbReference type="PANTHER" id="PTHR33337">
    <property type="entry name" value="GFA DOMAIN-CONTAINING PROTEIN"/>
    <property type="match status" value="1"/>
</dbReference>
<evidence type="ECO:0000313" key="6">
    <source>
        <dbReference type="EMBL" id="MBG9389881.1"/>
    </source>
</evidence>
<dbReference type="PROSITE" id="PS51891">
    <property type="entry name" value="CENP_V_GFA"/>
    <property type="match status" value="1"/>
</dbReference>
<dbReference type="PANTHER" id="PTHR33337:SF40">
    <property type="entry name" value="CENP-V_GFA DOMAIN-CONTAINING PROTEIN-RELATED"/>
    <property type="match status" value="1"/>
</dbReference>
<protein>
    <submittedName>
        <fullName evidence="6">GFA family protein</fullName>
    </submittedName>
</protein>
<evidence type="ECO:0000256" key="4">
    <source>
        <dbReference type="ARBA" id="ARBA00023239"/>
    </source>
</evidence>
<dbReference type="EMBL" id="JADWYS010000001">
    <property type="protein sequence ID" value="MBG9389881.1"/>
    <property type="molecule type" value="Genomic_DNA"/>
</dbReference>
<keyword evidence="3" id="KW-0862">Zinc</keyword>
<accession>A0A931MI91</accession>
<reference evidence="6" key="1">
    <citation type="submission" date="2020-11" db="EMBL/GenBank/DDBJ databases">
        <title>Bacterial whole genome sequence for Caenimonas sp. DR4.4.</title>
        <authorList>
            <person name="Le V."/>
            <person name="Ko S.-R."/>
            <person name="Ahn C.-Y."/>
            <person name="Oh H.-M."/>
        </authorList>
    </citation>
    <scope>NUCLEOTIDE SEQUENCE</scope>
    <source>
        <strain evidence="6">DR4.4</strain>
    </source>
</reference>
<proteinExistence type="inferred from homology"/>
<evidence type="ECO:0000256" key="3">
    <source>
        <dbReference type="ARBA" id="ARBA00022833"/>
    </source>
</evidence>
<gene>
    <name evidence="6" type="ORF">I5803_17755</name>
</gene>
<dbReference type="SUPFAM" id="SSF51316">
    <property type="entry name" value="Mss4-like"/>
    <property type="match status" value="1"/>
</dbReference>
<evidence type="ECO:0000256" key="2">
    <source>
        <dbReference type="ARBA" id="ARBA00022723"/>
    </source>
</evidence>
<evidence type="ECO:0000259" key="5">
    <source>
        <dbReference type="PROSITE" id="PS51891"/>
    </source>
</evidence>
<dbReference type="RefSeq" id="WP_196987652.1">
    <property type="nucleotide sequence ID" value="NZ_JADWYS010000001.1"/>
</dbReference>
<comment type="similarity">
    <text evidence="1">Belongs to the Gfa family.</text>
</comment>
<evidence type="ECO:0000256" key="1">
    <source>
        <dbReference type="ARBA" id="ARBA00005495"/>
    </source>
</evidence>
<evidence type="ECO:0000313" key="7">
    <source>
        <dbReference type="Proteomes" id="UP000651050"/>
    </source>
</evidence>
<comment type="caution">
    <text evidence="6">The sequence shown here is derived from an EMBL/GenBank/DDBJ whole genome shotgun (WGS) entry which is preliminary data.</text>
</comment>
<keyword evidence="4" id="KW-0456">Lyase</keyword>
<dbReference type="Pfam" id="PF04828">
    <property type="entry name" value="GFA"/>
    <property type="match status" value="1"/>
</dbReference>
<keyword evidence="7" id="KW-1185">Reference proteome</keyword>